<evidence type="ECO:0000313" key="1">
    <source>
        <dbReference type="EMBL" id="KAJ7746078.1"/>
    </source>
</evidence>
<dbReference type="EMBL" id="JARKIB010000081">
    <property type="protein sequence ID" value="KAJ7746078.1"/>
    <property type="molecule type" value="Genomic_DNA"/>
</dbReference>
<gene>
    <name evidence="1" type="ORF">B0H16DRAFT_1462656</name>
</gene>
<protein>
    <submittedName>
        <fullName evidence="1">Uncharacterized protein</fullName>
    </submittedName>
</protein>
<reference evidence="1" key="1">
    <citation type="submission" date="2023-03" db="EMBL/GenBank/DDBJ databases">
        <title>Massive genome expansion in bonnet fungi (Mycena s.s.) driven by repeated elements and novel gene families across ecological guilds.</title>
        <authorList>
            <consortium name="Lawrence Berkeley National Laboratory"/>
            <person name="Harder C.B."/>
            <person name="Miyauchi S."/>
            <person name="Viragh M."/>
            <person name="Kuo A."/>
            <person name="Thoen E."/>
            <person name="Andreopoulos B."/>
            <person name="Lu D."/>
            <person name="Skrede I."/>
            <person name="Drula E."/>
            <person name="Henrissat B."/>
            <person name="Morin E."/>
            <person name="Kohler A."/>
            <person name="Barry K."/>
            <person name="LaButti K."/>
            <person name="Morin E."/>
            <person name="Salamov A."/>
            <person name="Lipzen A."/>
            <person name="Mereny Z."/>
            <person name="Hegedus B."/>
            <person name="Baldrian P."/>
            <person name="Stursova M."/>
            <person name="Weitz H."/>
            <person name="Taylor A."/>
            <person name="Grigoriev I.V."/>
            <person name="Nagy L.G."/>
            <person name="Martin F."/>
            <person name="Kauserud H."/>
        </authorList>
    </citation>
    <scope>NUCLEOTIDE SEQUENCE</scope>
    <source>
        <strain evidence="1">CBHHK182m</strain>
    </source>
</reference>
<keyword evidence="2" id="KW-1185">Reference proteome</keyword>
<evidence type="ECO:0000313" key="2">
    <source>
        <dbReference type="Proteomes" id="UP001215598"/>
    </source>
</evidence>
<dbReference type="AlphaFoldDB" id="A0AAD7INS9"/>
<dbReference type="Proteomes" id="UP001215598">
    <property type="component" value="Unassembled WGS sequence"/>
</dbReference>
<name>A0AAD7INS9_9AGAR</name>
<proteinExistence type="predicted"/>
<accession>A0AAD7INS9</accession>
<sequence length="216" mass="23889">MYYAAHLRQNEFRCNFSRHNTPTQASWMFYLIGVLLYSVGFDGDDVPDIHGVNVFGLAVSQAEFFLKECAETVVLFRVSKPAIFLDYEEYDPHRTVEVIFVLRQPPRNFKQIVVNDNPILDFSTKEICSPAWTDAQRVVEATLLTLSRVDGTLLVETDSDGKVVGVQKESVEGLLADMGESPPERGHLADCLQGGGGGGFCRSVSPTLCSDEESCG</sequence>
<organism evidence="1 2">
    <name type="scientific">Mycena metata</name>
    <dbReference type="NCBI Taxonomy" id="1033252"/>
    <lineage>
        <taxon>Eukaryota</taxon>
        <taxon>Fungi</taxon>
        <taxon>Dikarya</taxon>
        <taxon>Basidiomycota</taxon>
        <taxon>Agaricomycotina</taxon>
        <taxon>Agaricomycetes</taxon>
        <taxon>Agaricomycetidae</taxon>
        <taxon>Agaricales</taxon>
        <taxon>Marasmiineae</taxon>
        <taxon>Mycenaceae</taxon>
        <taxon>Mycena</taxon>
    </lineage>
</organism>
<comment type="caution">
    <text evidence="1">The sequence shown here is derived from an EMBL/GenBank/DDBJ whole genome shotgun (WGS) entry which is preliminary data.</text>
</comment>